<evidence type="ECO:0000256" key="14">
    <source>
        <dbReference type="RuleBase" id="RU361274"/>
    </source>
</evidence>
<dbReference type="GO" id="GO:0005507">
    <property type="term" value="F:copper ion binding"/>
    <property type="evidence" value="ECO:0007669"/>
    <property type="project" value="TreeGrafter"/>
</dbReference>
<evidence type="ECO:0000256" key="13">
    <source>
        <dbReference type="ARBA" id="ARBA00049893"/>
    </source>
</evidence>
<dbReference type="PANTHER" id="PTHR30616:SF2">
    <property type="entry name" value="PURINE NUCLEOSIDE PHOSPHORYLASE LACC1"/>
    <property type="match status" value="1"/>
</dbReference>
<gene>
    <name evidence="15" type="primary">pgeF</name>
    <name evidence="15" type="ORF">BUZ57_04200</name>
</gene>
<evidence type="ECO:0000256" key="12">
    <source>
        <dbReference type="ARBA" id="ARBA00048968"/>
    </source>
</evidence>
<reference evidence="15 16" key="1">
    <citation type="journal article" date="2016" name="Front. Microbiol.">
        <title>Comprehensive Phylogenetic Analysis of Bovine Non-aureus Staphylococci Species Based on Whole-Genome Sequencing.</title>
        <authorList>
            <person name="Naushad S."/>
            <person name="Barkema H.W."/>
            <person name="Luby C."/>
            <person name="Condas L.A."/>
            <person name="Nobrega D.B."/>
            <person name="Carson D.A."/>
            <person name="De Buck J."/>
        </authorList>
    </citation>
    <scope>NUCLEOTIDE SEQUENCE [LARGE SCALE GENOMIC DNA]</scope>
    <source>
        <strain evidence="15 16">SNUC 5959</strain>
    </source>
</reference>
<evidence type="ECO:0000256" key="3">
    <source>
        <dbReference type="ARBA" id="ARBA00001973"/>
    </source>
</evidence>
<comment type="caution">
    <text evidence="15">The sequence shown here is derived from an EMBL/GenBank/DDBJ whole genome shotgun (WGS) entry which is preliminary data.</text>
</comment>
<dbReference type="SUPFAM" id="SSF64438">
    <property type="entry name" value="CNF1/YfiH-like putative cysteine hydrolases"/>
    <property type="match status" value="1"/>
</dbReference>
<accession>A0A0A8HRY7</accession>
<dbReference type="AlphaFoldDB" id="A0A0A8HRY7"/>
<evidence type="ECO:0000256" key="4">
    <source>
        <dbReference type="ARBA" id="ARBA00003215"/>
    </source>
</evidence>
<dbReference type="GO" id="GO:0017061">
    <property type="term" value="F:S-methyl-5-thioadenosine phosphorylase activity"/>
    <property type="evidence" value="ECO:0007669"/>
    <property type="project" value="UniProtKB-EC"/>
</dbReference>
<comment type="function">
    <text evidence="4">Purine nucleoside enzyme that catalyzes the phosphorolysis of adenosine and inosine nucleosides, yielding D-ribose 1-phosphate and the respective free bases, adenine and hypoxanthine. Also catalyzes the phosphorolysis of S-methyl-5'-thioadenosine into adenine and S-methyl-5-thio-alpha-D-ribose 1-phosphate. Also has adenosine deaminase activity.</text>
</comment>
<comment type="catalytic activity">
    <reaction evidence="12">
        <text>adenosine + phosphate = alpha-D-ribose 1-phosphate + adenine</text>
        <dbReference type="Rhea" id="RHEA:27642"/>
        <dbReference type="ChEBI" id="CHEBI:16335"/>
        <dbReference type="ChEBI" id="CHEBI:16708"/>
        <dbReference type="ChEBI" id="CHEBI:43474"/>
        <dbReference type="ChEBI" id="CHEBI:57720"/>
        <dbReference type="EC" id="2.4.2.1"/>
    </reaction>
    <physiologicalReaction direction="left-to-right" evidence="12">
        <dbReference type="Rhea" id="RHEA:27643"/>
    </physiologicalReaction>
</comment>
<evidence type="ECO:0000313" key="16">
    <source>
        <dbReference type="Proteomes" id="UP000285625"/>
    </source>
</evidence>
<name>A0A0A8HRY7_STAHY</name>
<keyword evidence="9" id="KW-0862">Zinc</keyword>
<dbReference type="PANTHER" id="PTHR30616">
    <property type="entry name" value="UNCHARACTERIZED PROTEIN YFIH"/>
    <property type="match status" value="1"/>
</dbReference>
<dbReference type="Gene3D" id="3.60.140.10">
    <property type="entry name" value="CNF1/YfiH-like putative cysteine hydrolases"/>
    <property type="match status" value="1"/>
</dbReference>
<keyword evidence="6" id="KW-0808">Transferase</keyword>
<keyword evidence="10" id="KW-0186">Copper</keyword>
<comment type="catalytic activity">
    <reaction evidence="13">
        <text>S-methyl-5'-thioadenosine + phosphate = 5-(methylsulfanyl)-alpha-D-ribose 1-phosphate + adenine</text>
        <dbReference type="Rhea" id="RHEA:11852"/>
        <dbReference type="ChEBI" id="CHEBI:16708"/>
        <dbReference type="ChEBI" id="CHEBI:17509"/>
        <dbReference type="ChEBI" id="CHEBI:43474"/>
        <dbReference type="ChEBI" id="CHEBI:58533"/>
        <dbReference type="EC" id="2.4.2.28"/>
    </reaction>
    <physiologicalReaction direction="left-to-right" evidence="13">
        <dbReference type="Rhea" id="RHEA:11853"/>
    </physiologicalReaction>
</comment>
<evidence type="ECO:0000256" key="6">
    <source>
        <dbReference type="ARBA" id="ARBA00022679"/>
    </source>
</evidence>
<evidence type="ECO:0000256" key="7">
    <source>
        <dbReference type="ARBA" id="ARBA00022723"/>
    </source>
</evidence>
<evidence type="ECO:0000256" key="8">
    <source>
        <dbReference type="ARBA" id="ARBA00022801"/>
    </source>
</evidence>
<dbReference type="RefSeq" id="WP_039646186.1">
    <property type="nucleotide sequence ID" value="NZ_CP008747.1"/>
</dbReference>
<evidence type="ECO:0000256" key="9">
    <source>
        <dbReference type="ARBA" id="ARBA00022833"/>
    </source>
</evidence>
<protein>
    <recommendedName>
        <fullName evidence="14">Purine nucleoside phosphorylase</fullName>
    </recommendedName>
</protein>
<dbReference type="KEGG" id="shu:SHYC_08490"/>
<dbReference type="InterPro" id="IPR011324">
    <property type="entry name" value="Cytotoxic_necrot_fac-like_cat"/>
</dbReference>
<dbReference type="GO" id="GO:0016787">
    <property type="term" value="F:hydrolase activity"/>
    <property type="evidence" value="ECO:0007669"/>
    <property type="project" value="UniProtKB-KW"/>
</dbReference>
<comment type="cofactor">
    <cofactor evidence="3">
        <name>Cu(2+)</name>
        <dbReference type="ChEBI" id="CHEBI:29036"/>
    </cofactor>
</comment>
<comment type="similarity">
    <text evidence="5 14">Belongs to the purine nucleoside phosphorylase YfiH/LACC1 family.</text>
</comment>
<evidence type="ECO:0000256" key="1">
    <source>
        <dbReference type="ARBA" id="ARBA00000553"/>
    </source>
</evidence>
<dbReference type="InterPro" id="IPR003730">
    <property type="entry name" value="Cu_polyphenol_OxRdtase"/>
</dbReference>
<sequence length="264" mass="30036">MLKAFIAAGHYLNYTPSQNHGVLIGMSTRQGGLSPFPKQAFNMARYINDDPKHITEHQRILAKEIGFPTSQWVFPIQTHEAKVVEVTGKDRGTNISELTENSLFGVDGLYTYDKDVLLTMCYADCVPIYFYSPKHQFIGLAHAGWRGTVSRIVHNLLDAFPYAYEDLYIVIGPSTSNSYEINDEILSQFKTLPIDASYYIEQRDTGRYGIDLKMANQLLCEQRGVPRNNIYRTTHATSENLELFFSYRVEKGNTGRMLAFIGQH</sequence>
<keyword evidence="7" id="KW-0479">Metal-binding</keyword>
<dbReference type="NCBIfam" id="TIGR00726">
    <property type="entry name" value="peptidoglycan editing factor PgeF"/>
    <property type="match status" value="1"/>
</dbReference>
<dbReference type="EMBL" id="QXVO01000009">
    <property type="protein sequence ID" value="RIO46505.1"/>
    <property type="molecule type" value="Genomic_DNA"/>
</dbReference>
<dbReference type="HOGENOM" id="CLU_065784_0_0_9"/>
<comment type="catalytic activity">
    <reaction evidence="11">
        <text>adenosine + H2O + H(+) = inosine + NH4(+)</text>
        <dbReference type="Rhea" id="RHEA:24408"/>
        <dbReference type="ChEBI" id="CHEBI:15377"/>
        <dbReference type="ChEBI" id="CHEBI:15378"/>
        <dbReference type="ChEBI" id="CHEBI:16335"/>
        <dbReference type="ChEBI" id="CHEBI:17596"/>
        <dbReference type="ChEBI" id="CHEBI:28938"/>
        <dbReference type="EC" id="3.5.4.4"/>
    </reaction>
    <physiologicalReaction direction="left-to-right" evidence="11">
        <dbReference type="Rhea" id="RHEA:24409"/>
    </physiologicalReaction>
</comment>
<evidence type="ECO:0000256" key="2">
    <source>
        <dbReference type="ARBA" id="ARBA00001947"/>
    </source>
</evidence>
<evidence type="ECO:0000256" key="10">
    <source>
        <dbReference type="ARBA" id="ARBA00023008"/>
    </source>
</evidence>
<organism evidence="15 16">
    <name type="scientific">Staphylococcus hyicus</name>
    <dbReference type="NCBI Taxonomy" id="1284"/>
    <lineage>
        <taxon>Bacteria</taxon>
        <taxon>Bacillati</taxon>
        <taxon>Bacillota</taxon>
        <taxon>Bacilli</taxon>
        <taxon>Bacillales</taxon>
        <taxon>Staphylococcaceae</taxon>
        <taxon>Staphylococcus</taxon>
    </lineage>
</organism>
<evidence type="ECO:0000256" key="5">
    <source>
        <dbReference type="ARBA" id="ARBA00007353"/>
    </source>
</evidence>
<dbReference type="Pfam" id="PF02578">
    <property type="entry name" value="Cu-oxidase_4"/>
    <property type="match status" value="1"/>
</dbReference>
<comment type="catalytic activity">
    <reaction evidence="1">
        <text>inosine + phosphate = alpha-D-ribose 1-phosphate + hypoxanthine</text>
        <dbReference type="Rhea" id="RHEA:27646"/>
        <dbReference type="ChEBI" id="CHEBI:17368"/>
        <dbReference type="ChEBI" id="CHEBI:17596"/>
        <dbReference type="ChEBI" id="CHEBI:43474"/>
        <dbReference type="ChEBI" id="CHEBI:57720"/>
        <dbReference type="EC" id="2.4.2.1"/>
    </reaction>
    <physiologicalReaction direction="left-to-right" evidence="1">
        <dbReference type="Rhea" id="RHEA:27647"/>
    </physiologicalReaction>
</comment>
<evidence type="ECO:0000256" key="11">
    <source>
        <dbReference type="ARBA" id="ARBA00047989"/>
    </source>
</evidence>
<dbReference type="GeneID" id="41073479"/>
<evidence type="ECO:0000313" key="15">
    <source>
        <dbReference type="EMBL" id="RIO46505.1"/>
    </source>
</evidence>
<dbReference type="STRING" id="1284.SHYC_08490"/>
<dbReference type="InterPro" id="IPR038371">
    <property type="entry name" value="Cu_polyphenol_OxRdtase_sf"/>
</dbReference>
<dbReference type="CDD" id="cd16833">
    <property type="entry name" value="YfiH"/>
    <property type="match status" value="1"/>
</dbReference>
<proteinExistence type="inferred from homology"/>
<dbReference type="Proteomes" id="UP000285625">
    <property type="component" value="Unassembled WGS sequence"/>
</dbReference>
<keyword evidence="8" id="KW-0378">Hydrolase</keyword>
<comment type="cofactor">
    <cofactor evidence="2">
        <name>Zn(2+)</name>
        <dbReference type="ChEBI" id="CHEBI:29105"/>
    </cofactor>
</comment>